<comment type="caution">
    <text evidence="2">The sequence shown here is derived from an EMBL/GenBank/DDBJ whole genome shotgun (WGS) entry which is preliminary data.</text>
</comment>
<dbReference type="EMBL" id="JADWYK010000016">
    <property type="protein sequence ID" value="MBG8555810.1"/>
    <property type="molecule type" value="Genomic_DNA"/>
</dbReference>
<evidence type="ECO:0000256" key="1">
    <source>
        <dbReference type="SAM" id="MobiDB-lite"/>
    </source>
</evidence>
<dbReference type="Proteomes" id="UP000601099">
    <property type="component" value="Unassembled WGS sequence"/>
</dbReference>
<evidence type="ECO:0000313" key="2">
    <source>
        <dbReference type="EMBL" id="MBG8555810.1"/>
    </source>
</evidence>
<accession>A0ABS0L7A4</accession>
<feature type="region of interest" description="Disordered" evidence="1">
    <location>
        <begin position="53"/>
        <end position="108"/>
    </location>
</feature>
<proteinExistence type="predicted"/>
<keyword evidence="3" id="KW-1185">Reference proteome</keyword>
<feature type="compositionally biased region" description="Low complexity" evidence="1">
    <location>
        <begin position="96"/>
        <end position="106"/>
    </location>
</feature>
<gene>
    <name evidence="2" type="ORF">I5L79_19860</name>
</gene>
<evidence type="ECO:0008006" key="4">
    <source>
        <dbReference type="Google" id="ProtNLM"/>
    </source>
</evidence>
<sequence>MLWLVLFLLLVALGGLWWRYAMPAGAGSALAPPALDGNHASLRTRHYRLADFQDAPPQAPPAPAPAADVTETESEAAPTDAPMEAAASITDESQAEDQAPAATAEAGLLPEGAKHNYITAPAPTATDAHNRGVELTAAERRAKMRLVMNEALENQRSAPATA</sequence>
<protein>
    <recommendedName>
        <fullName evidence="4">Conjugal transfer protein</fullName>
    </recommendedName>
</protein>
<evidence type="ECO:0000313" key="3">
    <source>
        <dbReference type="Proteomes" id="UP000601099"/>
    </source>
</evidence>
<organism evidence="2 3">
    <name type="scientific">Hymenobacter guriensis</name>
    <dbReference type="NCBI Taxonomy" id="2793065"/>
    <lineage>
        <taxon>Bacteria</taxon>
        <taxon>Pseudomonadati</taxon>
        <taxon>Bacteroidota</taxon>
        <taxon>Cytophagia</taxon>
        <taxon>Cytophagales</taxon>
        <taxon>Hymenobacteraceae</taxon>
        <taxon>Hymenobacter</taxon>
    </lineage>
</organism>
<reference evidence="2 3" key="1">
    <citation type="submission" date="2020-11" db="EMBL/GenBank/DDBJ databases">
        <title>Hymenobacter sp.</title>
        <authorList>
            <person name="Kim M.K."/>
        </authorList>
    </citation>
    <scope>NUCLEOTIDE SEQUENCE [LARGE SCALE GENOMIC DNA]</scope>
    <source>
        <strain evidence="2 3">BT594</strain>
    </source>
</reference>
<feature type="compositionally biased region" description="Low complexity" evidence="1">
    <location>
        <begin position="75"/>
        <end position="87"/>
    </location>
</feature>
<name>A0ABS0L7A4_9BACT</name>